<keyword evidence="2" id="KW-0472">Membrane</keyword>
<feature type="compositionally biased region" description="Polar residues" evidence="1">
    <location>
        <begin position="320"/>
        <end position="337"/>
    </location>
</feature>
<name>A0A6V7Y2W5_MELEN</name>
<feature type="compositionally biased region" description="Polar residues" evidence="1">
    <location>
        <begin position="28"/>
        <end position="37"/>
    </location>
</feature>
<evidence type="ECO:0000313" key="3">
    <source>
        <dbReference type="EMBL" id="CAD2205902.1"/>
    </source>
</evidence>
<proteinExistence type="predicted"/>
<comment type="caution">
    <text evidence="3">The sequence shown here is derived from an EMBL/GenBank/DDBJ whole genome shotgun (WGS) entry which is preliminary data.</text>
</comment>
<evidence type="ECO:0000313" key="4">
    <source>
        <dbReference type="Proteomes" id="UP000580250"/>
    </source>
</evidence>
<dbReference type="EMBL" id="CAJEWN010002947">
    <property type="protein sequence ID" value="CAD2205902.1"/>
    <property type="molecule type" value="Genomic_DNA"/>
</dbReference>
<evidence type="ECO:0000256" key="1">
    <source>
        <dbReference type="SAM" id="MobiDB-lite"/>
    </source>
</evidence>
<feature type="compositionally biased region" description="Acidic residues" evidence="1">
    <location>
        <begin position="441"/>
        <end position="453"/>
    </location>
</feature>
<feature type="region of interest" description="Disordered" evidence="1">
    <location>
        <begin position="362"/>
        <end position="392"/>
    </location>
</feature>
<feature type="transmembrane region" description="Helical" evidence="2">
    <location>
        <begin position="116"/>
        <end position="140"/>
    </location>
</feature>
<feature type="compositionally biased region" description="Acidic residues" evidence="1">
    <location>
        <begin position="10"/>
        <end position="26"/>
    </location>
</feature>
<keyword evidence="2" id="KW-1133">Transmembrane helix</keyword>
<feature type="region of interest" description="Disordered" evidence="1">
    <location>
        <begin position="1"/>
        <end position="111"/>
    </location>
</feature>
<feature type="region of interest" description="Disordered" evidence="1">
    <location>
        <begin position="320"/>
        <end position="342"/>
    </location>
</feature>
<reference evidence="3 4" key="1">
    <citation type="submission" date="2020-08" db="EMBL/GenBank/DDBJ databases">
        <authorList>
            <person name="Koutsovoulos G."/>
            <person name="Danchin GJ E."/>
        </authorList>
    </citation>
    <scope>NUCLEOTIDE SEQUENCE [LARGE SCALE GENOMIC DNA]</scope>
</reference>
<keyword evidence="2" id="KW-0812">Transmembrane</keyword>
<protein>
    <submittedName>
        <fullName evidence="3">Uncharacterized protein</fullName>
    </submittedName>
</protein>
<dbReference type="AlphaFoldDB" id="A0A6V7Y2W5"/>
<gene>
    <name evidence="3" type="ORF">MENT_LOCUS59747</name>
</gene>
<feature type="compositionally biased region" description="Basic and acidic residues" evidence="1">
    <location>
        <begin position="77"/>
        <end position="96"/>
    </location>
</feature>
<feature type="compositionally biased region" description="Acidic residues" evidence="1">
    <location>
        <begin position="38"/>
        <end position="50"/>
    </location>
</feature>
<accession>A0A6V7Y2W5</accession>
<feature type="compositionally biased region" description="Basic and acidic residues" evidence="1">
    <location>
        <begin position="429"/>
        <end position="440"/>
    </location>
</feature>
<organism evidence="3 4">
    <name type="scientific">Meloidogyne enterolobii</name>
    <name type="common">Root-knot nematode worm</name>
    <name type="synonym">Meloidogyne mayaguensis</name>
    <dbReference type="NCBI Taxonomy" id="390850"/>
    <lineage>
        <taxon>Eukaryota</taxon>
        <taxon>Metazoa</taxon>
        <taxon>Ecdysozoa</taxon>
        <taxon>Nematoda</taxon>
        <taxon>Chromadorea</taxon>
        <taxon>Rhabditida</taxon>
        <taxon>Tylenchina</taxon>
        <taxon>Tylenchomorpha</taxon>
        <taxon>Tylenchoidea</taxon>
        <taxon>Meloidogynidae</taxon>
        <taxon>Meloidogyninae</taxon>
        <taxon>Meloidogyne</taxon>
    </lineage>
</organism>
<sequence length="453" mass="52017">MGKLNFDYDSLVDAETENADRLEEENSPLLQQSSENENGADNDNEVETTEENGINIVKNTFVGGPSTRRKKDLYVGPEDKAKGKQVENTKVKKDSVHGNTRRKKQLSKPNTTPKKIMALTVILMLAVVNPFNLFLVYPAMKAMNKDHHPPERTIISLNSLTKCETSNKDPTQKLCKIEMDDTDYGGQYEIYVKTPNDDDHLSLITKVDPDECKVGTNVVIEKWHTGEVRARCEKNVGLVDLDHPQNKIKLNPEEAKKVKKYETENIIRRSLLYPEDELFAQNKDIETSRISQNYRFFQHPSFYELEKKRRQMSEERLKSYSHSTHSSNLLRTKSGNGIDTLPENHRRYLSQKSLHVHSHIVPTAKLQNSKSAEETNPWNENNRKLKEGLSGYSNKGAFQNFEVPRSETTFTWNDFKHDGRSKFQGVGIEKADETNKKSTEQEVEDNEQDEVKN</sequence>
<evidence type="ECO:0000256" key="2">
    <source>
        <dbReference type="SAM" id="Phobius"/>
    </source>
</evidence>
<dbReference type="Proteomes" id="UP000580250">
    <property type="component" value="Unassembled WGS sequence"/>
</dbReference>
<feature type="compositionally biased region" description="Polar residues" evidence="1">
    <location>
        <begin position="365"/>
        <end position="380"/>
    </location>
</feature>
<feature type="region of interest" description="Disordered" evidence="1">
    <location>
        <begin position="424"/>
        <end position="453"/>
    </location>
</feature>